<organism evidence="1 2">
    <name type="scientific">Gimesia chilikensis</name>
    <dbReference type="NCBI Taxonomy" id="2605989"/>
    <lineage>
        <taxon>Bacteria</taxon>
        <taxon>Pseudomonadati</taxon>
        <taxon>Planctomycetota</taxon>
        <taxon>Planctomycetia</taxon>
        <taxon>Planctomycetales</taxon>
        <taxon>Planctomycetaceae</taxon>
        <taxon>Gimesia</taxon>
    </lineage>
</organism>
<protein>
    <submittedName>
        <fullName evidence="1">Uncharacterized protein</fullName>
    </submittedName>
</protein>
<dbReference type="AlphaFoldDB" id="A0A517W5Z0"/>
<evidence type="ECO:0000313" key="2">
    <source>
        <dbReference type="Proteomes" id="UP000320722"/>
    </source>
</evidence>
<dbReference type="RefSeq" id="WP_145035962.1">
    <property type="nucleotide sequence ID" value="NZ_CP036347.1"/>
</dbReference>
<proteinExistence type="predicted"/>
<sequence length="76" mass="8648">MREKLIDEIRSELDRLSVRSYAESQSIYADQKQLRHLRHLLSRAAALQAEGVADFSRCVYDVAPGSSRLARLTSEL</sequence>
<name>A0A517W5Z0_9PLAN</name>
<accession>A0A5A8AYQ9</accession>
<evidence type="ECO:0000313" key="1">
    <source>
        <dbReference type="EMBL" id="QDU00674.1"/>
    </source>
</evidence>
<accession>A0A517W5Z0</accession>
<reference evidence="1 2" key="1">
    <citation type="submission" date="2019-02" db="EMBL/GenBank/DDBJ databases">
        <title>Deep-cultivation of Planctomycetes and their phenomic and genomic characterization uncovers novel biology.</title>
        <authorList>
            <person name="Wiegand S."/>
            <person name="Jogler M."/>
            <person name="Boedeker C."/>
            <person name="Pinto D."/>
            <person name="Vollmers J."/>
            <person name="Rivas-Marin E."/>
            <person name="Kohn T."/>
            <person name="Peeters S.H."/>
            <person name="Heuer A."/>
            <person name="Rast P."/>
            <person name="Oberbeckmann S."/>
            <person name="Bunk B."/>
            <person name="Jeske O."/>
            <person name="Meyerdierks A."/>
            <person name="Storesund J.E."/>
            <person name="Kallscheuer N."/>
            <person name="Luecker S."/>
            <person name="Lage O.M."/>
            <person name="Pohl T."/>
            <person name="Merkel B.J."/>
            <person name="Hornburger P."/>
            <person name="Mueller R.-W."/>
            <person name="Bruemmer F."/>
            <person name="Labrenz M."/>
            <person name="Spormann A.M."/>
            <person name="Op den Camp H."/>
            <person name="Overmann J."/>
            <person name="Amann R."/>
            <person name="Jetten M.S.M."/>
            <person name="Mascher T."/>
            <person name="Medema M.H."/>
            <person name="Devos D.P."/>
            <person name="Kaster A.-K."/>
            <person name="Ovreas L."/>
            <person name="Rohde M."/>
            <person name="Galperin M.Y."/>
            <person name="Jogler C."/>
        </authorList>
    </citation>
    <scope>NUCLEOTIDE SEQUENCE [LARGE SCALE GENOMIC DNA]</scope>
    <source>
        <strain evidence="1 2">V6</strain>
    </source>
</reference>
<dbReference type="EMBL" id="CP036347">
    <property type="protein sequence ID" value="QDU00674.1"/>
    <property type="molecule type" value="Genomic_DNA"/>
</dbReference>
<gene>
    <name evidence="1" type="ORF">V6x_03490</name>
</gene>
<dbReference type="Proteomes" id="UP000320722">
    <property type="component" value="Chromosome"/>
</dbReference>